<dbReference type="PRINTS" id="PR00394">
    <property type="entry name" value="RHSPROTEIN"/>
</dbReference>
<feature type="transmembrane region" description="Helical" evidence="3">
    <location>
        <begin position="18"/>
        <end position="34"/>
    </location>
</feature>
<keyword evidence="1" id="KW-0677">Repeat</keyword>
<keyword evidence="3" id="KW-0472">Membrane</keyword>
<dbReference type="NCBIfam" id="TIGR03696">
    <property type="entry name" value="Rhs_assc_core"/>
    <property type="match status" value="1"/>
</dbReference>
<evidence type="ECO:0000256" key="3">
    <source>
        <dbReference type="SAM" id="Phobius"/>
    </source>
</evidence>
<feature type="domain" description="Teneurin-like YD-shell" evidence="5">
    <location>
        <begin position="665"/>
        <end position="830"/>
    </location>
</feature>
<feature type="region of interest" description="Disordered" evidence="2">
    <location>
        <begin position="56"/>
        <end position="100"/>
    </location>
</feature>
<keyword evidence="3" id="KW-0812">Transmembrane</keyword>
<name>A0A4R1HNN8_9GAMM</name>
<dbReference type="Pfam" id="PF25023">
    <property type="entry name" value="TEN_YD-shell"/>
    <property type="match status" value="2"/>
</dbReference>
<reference evidence="6 7" key="1">
    <citation type="submission" date="2019-03" db="EMBL/GenBank/DDBJ databases">
        <title>Genomic Encyclopedia of Type Strains, Phase IV (KMG-IV): sequencing the most valuable type-strain genomes for metagenomic binning, comparative biology and taxonomic classification.</title>
        <authorList>
            <person name="Goeker M."/>
        </authorList>
    </citation>
    <scope>NUCLEOTIDE SEQUENCE [LARGE SCALE GENOMIC DNA]</scope>
    <source>
        <strain evidence="6 7">DSM 19610</strain>
    </source>
</reference>
<feature type="domain" description="DUF6531" evidence="4">
    <location>
        <begin position="104"/>
        <end position="177"/>
    </location>
</feature>
<keyword evidence="3" id="KW-1133">Transmembrane helix</keyword>
<dbReference type="EMBL" id="SMFX01000001">
    <property type="protein sequence ID" value="TCK18882.1"/>
    <property type="molecule type" value="Genomic_DNA"/>
</dbReference>
<dbReference type="PANTHER" id="PTHR32305">
    <property type="match status" value="1"/>
</dbReference>
<dbReference type="RefSeq" id="WP_132973066.1">
    <property type="nucleotide sequence ID" value="NZ_SMFX01000001.1"/>
</dbReference>
<feature type="domain" description="Teneurin-like YD-shell" evidence="5">
    <location>
        <begin position="1024"/>
        <end position="1272"/>
    </location>
</feature>
<keyword evidence="7" id="KW-1185">Reference proteome</keyword>
<proteinExistence type="predicted"/>
<evidence type="ECO:0000256" key="1">
    <source>
        <dbReference type="ARBA" id="ARBA00022737"/>
    </source>
</evidence>
<evidence type="ECO:0000259" key="4">
    <source>
        <dbReference type="Pfam" id="PF20148"/>
    </source>
</evidence>
<accession>A0A4R1HNN8</accession>
<evidence type="ECO:0000256" key="2">
    <source>
        <dbReference type="SAM" id="MobiDB-lite"/>
    </source>
</evidence>
<dbReference type="Proteomes" id="UP000295707">
    <property type="component" value="Unassembled WGS sequence"/>
</dbReference>
<dbReference type="NCBIfam" id="TIGR01643">
    <property type="entry name" value="YD_repeat_2x"/>
    <property type="match status" value="4"/>
</dbReference>
<dbReference type="PANTHER" id="PTHR32305:SF15">
    <property type="entry name" value="PROTEIN RHSA-RELATED"/>
    <property type="match status" value="1"/>
</dbReference>
<organism evidence="6 7">
    <name type="scientific">Thiogranum longum</name>
    <dbReference type="NCBI Taxonomy" id="1537524"/>
    <lineage>
        <taxon>Bacteria</taxon>
        <taxon>Pseudomonadati</taxon>
        <taxon>Pseudomonadota</taxon>
        <taxon>Gammaproteobacteria</taxon>
        <taxon>Chromatiales</taxon>
        <taxon>Ectothiorhodospiraceae</taxon>
        <taxon>Thiogranum</taxon>
    </lineage>
</organism>
<dbReference type="Gene3D" id="2.180.10.10">
    <property type="entry name" value="RHS repeat-associated core"/>
    <property type="match status" value="4"/>
</dbReference>
<feature type="compositionally biased region" description="Polar residues" evidence="2">
    <location>
        <begin position="65"/>
        <end position="74"/>
    </location>
</feature>
<dbReference type="Pfam" id="PF20148">
    <property type="entry name" value="DUF6531"/>
    <property type="match status" value="1"/>
</dbReference>
<dbReference type="InterPro" id="IPR050708">
    <property type="entry name" value="T6SS_VgrG/RHS"/>
</dbReference>
<gene>
    <name evidence="6" type="ORF">DFR30_2167</name>
</gene>
<sequence length="1444" mass="160429">MQNYKSDTLLNKQPRHKLLSIALGICLSFTLWVLQIEPSGWISVVGVATADDFGGSGSPGAGLPTQPTASQPPLQNGAGDENKDDAAEKDEGNTECKGMKGAEGGPISLYDGAERFRRLDVVVNGLYPIRLERRYDSRATYDSTLGYGWSFNFDQRLFEYPDNSIVIRYNCGRKDRFVLTGNAYQGETGTLLGTLQGLPNGAFVFEHQDAVKDYYDAQGRLTAKENRDGHRLVMTYNPAGKMPLTGTSPYAVDPTQPMVVGYHYQLTKVEEQTVDGTLTGNALTFTYDVNTGRVATVTDNNSRQIGYVHDVTTGGLTIGNLTQVNGLESHTSAYIYDDRDAQSNLQDLHNITTVQEGSAAIPYVMTYDVEDRIATQTHGNTLRVITYVINNQQTQVTKTVTDSAGLNPYNVLTEYWFDPVSRRTSRFEDGMGNWFEYDYDAAGFPDVTRIYHNQGTKAVPARVLQKTIDYTYDSLGNRTAEVVTLDSGEIITKTWSYDTGKLSSTSVISSLDPKVFQTDFTFYRDGNNLPTTIKEIKRLKDDGVSYQTTTYTYDTLNRSATIVYPDGHKRVLLYENGSQFVTKIYHEISGAESPFDITRYGYDAKGSISDIWDANNNRTQFEYDNRLRLTKQTNALLEETIYTYANDRLQQIEVGRTVADGEGQIVKLNYNANNRLANLQRKDDSAQFITIESYTYDSEGRKTTQTDGENKTWTYAYDEAGNLKTVTDPLLNITSYTYDATNHSISIIDANSNETRNTYDDIGRIIQRDELGITPNIQTLFGYDAADNLISVTDGELNTTSYSYDSLSRKTRETRPLLQSIQYFYDDRDRLDYLLNARGQKIDYTYNEWGPVNDIKYYADNVTTAVDRTITYQYYNTGNIQNITDTYLGSTPLYSYTYDALNRADVTSLLLYPGGTITLDDDYDRYGNRDAFTLIDSGGTYAHQYTRNKLNHLVSVVLPGTQTFSSIDYDKNDRLKQLVTPSGLTTNILFADNGPVRDISINDGVPTLEQWVYTHDNVRNVDTMTDASGLHDYGYDNVNRLTSATHPAGLGIPTAESFGYDKAGNREDPIDALLYDYDANNRMLTSPGVTSYSFDADGNPITTSSGEVFNYDHDNRLAGYSNPGNSTTASYQYDPQGRRINKTVNGITTWYLWDRTSLMMEYSNIGSQQTRYAYLPNQFTPIQMQDANGIYDVHSDNLDTPKFLTNSSKQTVWKADNESFGKASVNDDVDGDTNIVAFNMRFPGQYFDSETGLHYNLQRYYSPDTGRYLTSDPIGLDGGLNSYLYVDANPVQYIDPLGLYKWTGTIIEGEFIVGIGSGGALIDVESECVNGKKAFVKATGVGPGLGVGIKGSPKKIPGGEGGDIEFDDFNFVGDIDPSVFNGTFGSVGAGLVIGIGYSASKIQCGSAYANDSGFTFGLNLGASGVMGTCTVIEYKIEDCDDCQK</sequence>
<evidence type="ECO:0000313" key="7">
    <source>
        <dbReference type="Proteomes" id="UP000295707"/>
    </source>
</evidence>
<feature type="compositionally biased region" description="Basic and acidic residues" evidence="2">
    <location>
        <begin position="80"/>
        <end position="100"/>
    </location>
</feature>
<dbReference type="InterPro" id="IPR045351">
    <property type="entry name" value="DUF6531"/>
</dbReference>
<dbReference type="InterPro" id="IPR006530">
    <property type="entry name" value="YD"/>
</dbReference>
<protein>
    <submittedName>
        <fullName evidence="6">RHS repeat-associated protein</fullName>
    </submittedName>
</protein>
<dbReference type="OrthoDB" id="9816400at2"/>
<dbReference type="InterPro" id="IPR056823">
    <property type="entry name" value="TEN-like_YD-shell"/>
</dbReference>
<comment type="caution">
    <text evidence="6">The sequence shown here is derived from an EMBL/GenBank/DDBJ whole genome shotgun (WGS) entry which is preliminary data.</text>
</comment>
<evidence type="ECO:0000313" key="6">
    <source>
        <dbReference type="EMBL" id="TCK18882.1"/>
    </source>
</evidence>
<dbReference type="InterPro" id="IPR022385">
    <property type="entry name" value="Rhs_assc_core"/>
</dbReference>
<evidence type="ECO:0000259" key="5">
    <source>
        <dbReference type="Pfam" id="PF25023"/>
    </source>
</evidence>